<dbReference type="PANTHER" id="PTHR10502">
    <property type="entry name" value="ANNEXIN"/>
    <property type="match status" value="1"/>
</dbReference>
<evidence type="ECO:0000256" key="2">
    <source>
        <dbReference type="ARBA" id="ARBA00022737"/>
    </source>
</evidence>
<reference evidence="7" key="1">
    <citation type="journal article" date="2015" name="PLoS Genet.">
        <title>Genome Sequence and Transcriptome Analyses of Chrysochromulina tobin: Metabolic Tools for Enhanced Algal Fitness in the Prominent Order Prymnesiales (Haptophyceae).</title>
        <authorList>
            <person name="Hovde B.T."/>
            <person name="Deodato C.R."/>
            <person name="Hunsperger H.M."/>
            <person name="Ryken S.A."/>
            <person name="Yost W."/>
            <person name="Jha R.K."/>
            <person name="Patterson J."/>
            <person name="Monnat R.J. Jr."/>
            <person name="Barlow S.B."/>
            <person name="Starkenburg S.R."/>
            <person name="Cattolico R.A."/>
        </authorList>
    </citation>
    <scope>NUCLEOTIDE SEQUENCE</scope>
    <source>
        <strain evidence="7">CCMP291</strain>
    </source>
</reference>
<evidence type="ECO:0000256" key="4">
    <source>
        <dbReference type="RuleBase" id="RU003540"/>
    </source>
</evidence>
<evidence type="ECO:0000256" key="5">
    <source>
        <dbReference type="SAM" id="MobiDB-lite"/>
    </source>
</evidence>
<keyword evidence="3 4" id="KW-0041">Annexin</keyword>
<dbReference type="GO" id="GO:0005544">
    <property type="term" value="F:calcium-dependent phospholipid binding"/>
    <property type="evidence" value="ECO:0007669"/>
    <property type="project" value="UniProtKB-KW"/>
</dbReference>
<dbReference type="AlphaFoldDB" id="A0A0M0J561"/>
<dbReference type="SUPFAM" id="SSF47874">
    <property type="entry name" value="Annexin"/>
    <property type="match status" value="2"/>
</dbReference>
<dbReference type="PROSITE" id="PS00223">
    <property type="entry name" value="ANNEXIN_1"/>
    <property type="match status" value="1"/>
</dbReference>
<dbReference type="PRINTS" id="PR00196">
    <property type="entry name" value="ANNEXIN"/>
</dbReference>
<dbReference type="InterPro" id="IPR037104">
    <property type="entry name" value="Annexin_sf"/>
</dbReference>
<dbReference type="InterPro" id="IPR001464">
    <property type="entry name" value="Annexin"/>
</dbReference>
<feature type="region of interest" description="Disordered" evidence="5">
    <location>
        <begin position="1"/>
        <end position="28"/>
    </location>
</feature>
<gene>
    <name evidence="6" type="ORF">Ctob_005984</name>
</gene>
<sequence length="1038" mass="115625">MGGCASSPEVEATEQDPEYTEKHPATNMDDMQDLKFDIGLAEDQAVEAGPERLTFIASVLRARQNHHEDANIMEEVCVKLQGHNKKLKSFVATADAEAIYEAMNGGFLGLGCNHNKLIAAVCTRTKSQLSTTAKRYRAKYDKDIREEVKGETGGNYGRMMYYALGSRTEYVIDMIDKACEGWGTAEMILIELFITCEQQWLQAGKQAWEGRHDKSLIDYVTAELGSSYSGLCRLLMLLLKGDRAPEFEPANEALAHEQCEQLRGEVDKGMFSSRNEDLWIDIIGTNSIMQNMKLAEVFENKYSQSLRKGMADKMPKKLGWCLSALLMPRQDFIAMRIESAMKGWFTDAGTLCRLLGGLDDRLMAGLLDAYERKYGLPLASALNNEIGGNFAKAAIGWLRVLQDPAGGVEAVTEAAASDFSGDAPKLAVMCDFLLLEHESLMRCAAALDVETLAEATKGITTDDSAFIKTITCRSKRHLGRISYMYREANDKSLSELISANCSDWYAYLAKFLVLQPSQSDALLLDIALEGNIGENDKCALIEFLCARHPRRVRATKKAWEKKNDQSLVDRLSDELNGDLKTIALTMLKGKRMTDDDDAPADAELAKAQAAEIHDDMGKAIEILCSNSNKQNAAINHAYEMEYDMSLGRAIGEEYNGDVKAALTAMLLSPAEWYASRLKASFKGFGTSDRTVCRIIGAHDKDEIKEIAKAYDEKYGRRLKNDIQQECSGDYRRLAVAMCRRRPRCPFAQDEEDDDDGFEERDEVPPPSSPIYGAKIVLWKQKLEAAEAAGKQRRTAYYRRLLTMYPPLPQGHKILEAYCEALVAEFQKGEEGMVAAWLSSQADEVFEEAGTTKEFFDDWNNTSEDCLRKKLITVGELKHSWGITGRKKVLPTPEPEEYETPYEKPSEAAPPPPPPPNPYQVYQPPVNPMMEMMQAQAQMTAGLMQVQTNMMSTVMTQQQTIMQQTTFMRQPAGFGGGGVQKMAATVPFGVYGGQEMNVQTQYGMMRVTVPPGYGPGSTFYFNVPVPSPFTNFLSPLSMR</sequence>
<dbReference type="OrthoDB" id="37886at2759"/>
<comment type="similarity">
    <text evidence="1 4">Belongs to the annexin family.</text>
</comment>
<dbReference type="Proteomes" id="UP000037460">
    <property type="component" value="Unassembled WGS sequence"/>
</dbReference>
<dbReference type="EMBL" id="JWZX01003348">
    <property type="protein sequence ID" value="KOO21620.1"/>
    <property type="molecule type" value="Genomic_DNA"/>
</dbReference>
<evidence type="ECO:0000256" key="1">
    <source>
        <dbReference type="ARBA" id="ARBA00007831"/>
    </source>
</evidence>
<dbReference type="Gene3D" id="1.10.220.10">
    <property type="entry name" value="Annexin"/>
    <property type="match status" value="7"/>
</dbReference>
<evidence type="ECO:0000313" key="7">
    <source>
        <dbReference type="Proteomes" id="UP000037460"/>
    </source>
</evidence>
<keyword evidence="4" id="KW-0106">Calcium</keyword>
<keyword evidence="7" id="KW-1185">Reference proteome</keyword>
<comment type="caution">
    <text evidence="6">The sequence shown here is derived from an EMBL/GenBank/DDBJ whole genome shotgun (WGS) entry which is preliminary data.</text>
</comment>
<keyword evidence="4" id="KW-0111">Calcium/phospholipid-binding</keyword>
<keyword evidence="2 4" id="KW-0677">Repeat</keyword>
<organism evidence="6 7">
    <name type="scientific">Chrysochromulina tobinii</name>
    <dbReference type="NCBI Taxonomy" id="1460289"/>
    <lineage>
        <taxon>Eukaryota</taxon>
        <taxon>Haptista</taxon>
        <taxon>Haptophyta</taxon>
        <taxon>Prymnesiophyceae</taxon>
        <taxon>Prymnesiales</taxon>
        <taxon>Chrysochromulinaceae</taxon>
        <taxon>Chrysochromulina</taxon>
    </lineage>
</organism>
<feature type="region of interest" description="Disordered" evidence="5">
    <location>
        <begin position="885"/>
        <end position="919"/>
    </location>
</feature>
<dbReference type="Pfam" id="PF00191">
    <property type="entry name" value="Annexin"/>
    <property type="match status" value="4"/>
</dbReference>
<dbReference type="GO" id="GO:0005509">
    <property type="term" value="F:calcium ion binding"/>
    <property type="evidence" value="ECO:0007669"/>
    <property type="project" value="InterPro"/>
</dbReference>
<dbReference type="SMART" id="SM00335">
    <property type="entry name" value="ANX"/>
    <property type="match status" value="6"/>
</dbReference>
<dbReference type="GO" id="GO:0005886">
    <property type="term" value="C:plasma membrane"/>
    <property type="evidence" value="ECO:0007669"/>
    <property type="project" value="TreeGrafter"/>
</dbReference>
<evidence type="ECO:0000256" key="3">
    <source>
        <dbReference type="ARBA" id="ARBA00023216"/>
    </source>
</evidence>
<dbReference type="GO" id="GO:0005737">
    <property type="term" value="C:cytoplasm"/>
    <property type="evidence" value="ECO:0007669"/>
    <property type="project" value="TreeGrafter"/>
</dbReference>
<protein>
    <recommendedName>
        <fullName evidence="4">Annexin</fullName>
    </recommendedName>
</protein>
<dbReference type="InterPro" id="IPR018252">
    <property type="entry name" value="Annexin_repeat_CS"/>
</dbReference>
<dbReference type="PANTHER" id="PTHR10502:SF102">
    <property type="entry name" value="ANNEXIN B11"/>
    <property type="match status" value="1"/>
</dbReference>
<feature type="compositionally biased region" description="Pro residues" evidence="5">
    <location>
        <begin position="907"/>
        <end position="917"/>
    </location>
</feature>
<feature type="compositionally biased region" description="Acidic residues" evidence="5">
    <location>
        <begin position="748"/>
        <end position="761"/>
    </location>
</feature>
<evidence type="ECO:0000313" key="6">
    <source>
        <dbReference type="EMBL" id="KOO21620.1"/>
    </source>
</evidence>
<proteinExistence type="inferred from homology"/>
<dbReference type="GO" id="GO:0001786">
    <property type="term" value="F:phosphatidylserine binding"/>
    <property type="evidence" value="ECO:0007669"/>
    <property type="project" value="TreeGrafter"/>
</dbReference>
<dbReference type="InterPro" id="IPR018502">
    <property type="entry name" value="Annexin_repeat"/>
</dbReference>
<feature type="region of interest" description="Disordered" evidence="5">
    <location>
        <begin position="747"/>
        <end position="768"/>
    </location>
</feature>
<comment type="domain">
    <text evidence="4">A pair of annexin repeats may form one binding site for calcium and phospholipid.</text>
</comment>
<name>A0A0M0J561_9EUKA</name>
<dbReference type="PROSITE" id="PS51897">
    <property type="entry name" value="ANNEXIN_2"/>
    <property type="match status" value="3"/>
</dbReference>
<accession>A0A0M0J561</accession>